<evidence type="ECO:0000313" key="11">
    <source>
        <dbReference type="EMBL" id="CAD1469559.1"/>
    </source>
</evidence>
<feature type="transmembrane region" description="Helical" evidence="9">
    <location>
        <begin position="107"/>
        <end position="127"/>
    </location>
</feature>
<evidence type="ECO:0000256" key="7">
    <source>
        <dbReference type="ARBA" id="ARBA00031027"/>
    </source>
</evidence>
<dbReference type="Proteomes" id="UP000752696">
    <property type="component" value="Unassembled WGS sequence"/>
</dbReference>
<evidence type="ECO:0000256" key="2">
    <source>
        <dbReference type="ARBA" id="ARBA00004141"/>
    </source>
</evidence>
<feature type="transmembrane region" description="Helical" evidence="9">
    <location>
        <begin position="39"/>
        <end position="61"/>
    </location>
</feature>
<dbReference type="InterPro" id="IPR003945">
    <property type="entry name" value="NU5C-like"/>
</dbReference>
<feature type="transmembrane region" description="Helical" evidence="9">
    <location>
        <begin position="12"/>
        <end position="33"/>
    </location>
</feature>
<evidence type="ECO:0000256" key="8">
    <source>
        <dbReference type="ARBA" id="ARBA00049551"/>
    </source>
</evidence>
<proteinExistence type="predicted"/>
<feature type="non-terminal residue" evidence="11">
    <location>
        <position position="145"/>
    </location>
</feature>
<evidence type="ECO:0000256" key="3">
    <source>
        <dbReference type="ARBA" id="ARBA00012944"/>
    </source>
</evidence>
<dbReference type="OrthoDB" id="10069788at2759"/>
<evidence type="ECO:0000313" key="12">
    <source>
        <dbReference type="Proteomes" id="UP000752696"/>
    </source>
</evidence>
<gene>
    <name evidence="11" type="ORF">MHI_LOCUS132505</name>
</gene>
<sequence length="145" mass="16798">IIANIEIDFKKIIAFSTLRQLSFIISIISMGLYELAFLHLFIHAIFKSIIFICAGRFIHYIKGNQNFRIYKGIFYIYPIKRTIITISLIIICGFPFLVGFYSKDIIIESYIFLLLITGTILTISYSIRIIKTLISKSLSIKHNLH</sequence>
<dbReference type="AlphaFoldDB" id="A0A6V7H078"/>
<feature type="transmembrane region" description="Helical" evidence="9">
    <location>
        <begin position="82"/>
        <end position="101"/>
    </location>
</feature>
<dbReference type="PANTHER" id="PTHR42829">
    <property type="entry name" value="NADH-UBIQUINONE OXIDOREDUCTASE CHAIN 5"/>
    <property type="match status" value="1"/>
</dbReference>
<dbReference type="InterPro" id="IPR001750">
    <property type="entry name" value="ND/Mrp_TM"/>
</dbReference>
<dbReference type="GO" id="GO:0008137">
    <property type="term" value="F:NADH dehydrogenase (ubiquinone) activity"/>
    <property type="evidence" value="ECO:0007669"/>
    <property type="project" value="UniProtKB-EC"/>
</dbReference>
<evidence type="ECO:0000256" key="1">
    <source>
        <dbReference type="ARBA" id="ARBA00003257"/>
    </source>
</evidence>
<comment type="catalytic activity">
    <reaction evidence="8">
        <text>a ubiquinone + NADH + 5 H(+)(in) = a ubiquinol + NAD(+) + 4 H(+)(out)</text>
        <dbReference type="Rhea" id="RHEA:29091"/>
        <dbReference type="Rhea" id="RHEA-COMP:9565"/>
        <dbReference type="Rhea" id="RHEA-COMP:9566"/>
        <dbReference type="ChEBI" id="CHEBI:15378"/>
        <dbReference type="ChEBI" id="CHEBI:16389"/>
        <dbReference type="ChEBI" id="CHEBI:17976"/>
        <dbReference type="ChEBI" id="CHEBI:57540"/>
        <dbReference type="ChEBI" id="CHEBI:57945"/>
        <dbReference type="EC" id="7.1.1.2"/>
    </reaction>
</comment>
<evidence type="ECO:0000259" key="10">
    <source>
        <dbReference type="Pfam" id="PF00361"/>
    </source>
</evidence>
<protein>
    <recommendedName>
        <fullName evidence="3">NADH:ubiquinone reductase (H(+)-translocating)</fullName>
        <ecNumber evidence="3">7.1.1.2</ecNumber>
    </recommendedName>
    <alternativeName>
        <fullName evidence="7">NADH dehydrogenase subunit 5</fullName>
    </alternativeName>
</protein>
<dbReference type="PANTHER" id="PTHR42829:SF2">
    <property type="entry name" value="NADH-UBIQUINONE OXIDOREDUCTASE CHAIN 5"/>
    <property type="match status" value="1"/>
</dbReference>
<dbReference type="GO" id="GO:0016020">
    <property type="term" value="C:membrane"/>
    <property type="evidence" value="ECO:0007669"/>
    <property type="project" value="UniProtKB-SubCell"/>
</dbReference>
<dbReference type="EC" id="7.1.1.2" evidence="3"/>
<evidence type="ECO:0000256" key="6">
    <source>
        <dbReference type="ARBA" id="ARBA00023136"/>
    </source>
</evidence>
<organism evidence="11 12">
    <name type="scientific">Heterotrigona itama</name>
    <dbReference type="NCBI Taxonomy" id="395501"/>
    <lineage>
        <taxon>Eukaryota</taxon>
        <taxon>Metazoa</taxon>
        <taxon>Ecdysozoa</taxon>
        <taxon>Arthropoda</taxon>
        <taxon>Hexapoda</taxon>
        <taxon>Insecta</taxon>
        <taxon>Pterygota</taxon>
        <taxon>Neoptera</taxon>
        <taxon>Endopterygota</taxon>
        <taxon>Hymenoptera</taxon>
        <taxon>Apocrita</taxon>
        <taxon>Aculeata</taxon>
        <taxon>Apoidea</taxon>
        <taxon>Anthophila</taxon>
        <taxon>Apidae</taxon>
        <taxon>Heterotrigona</taxon>
    </lineage>
</organism>
<comment type="caution">
    <text evidence="11">The sequence shown here is derived from an EMBL/GenBank/DDBJ whole genome shotgun (WGS) entry which is preliminary data.</text>
</comment>
<dbReference type="GO" id="GO:0042773">
    <property type="term" value="P:ATP synthesis coupled electron transport"/>
    <property type="evidence" value="ECO:0007669"/>
    <property type="project" value="InterPro"/>
</dbReference>
<keyword evidence="5 9" id="KW-1133">Transmembrane helix</keyword>
<comment type="subcellular location">
    <subcellularLocation>
        <location evidence="2">Membrane</location>
        <topology evidence="2">Multi-pass membrane protein</topology>
    </subcellularLocation>
</comment>
<evidence type="ECO:0000256" key="4">
    <source>
        <dbReference type="ARBA" id="ARBA00022692"/>
    </source>
</evidence>
<keyword evidence="4 9" id="KW-0812">Transmembrane</keyword>
<dbReference type="Pfam" id="PF00361">
    <property type="entry name" value="Proton_antipo_M"/>
    <property type="match status" value="1"/>
</dbReference>
<dbReference type="GO" id="GO:0003954">
    <property type="term" value="F:NADH dehydrogenase activity"/>
    <property type="evidence" value="ECO:0007669"/>
    <property type="project" value="TreeGrafter"/>
</dbReference>
<reference evidence="11" key="1">
    <citation type="submission" date="2020-07" db="EMBL/GenBank/DDBJ databases">
        <authorList>
            <person name="Nazaruddin N."/>
        </authorList>
    </citation>
    <scope>NUCLEOTIDE SEQUENCE</scope>
</reference>
<name>A0A6V7H078_9HYME</name>
<keyword evidence="6 9" id="KW-0472">Membrane</keyword>
<keyword evidence="12" id="KW-1185">Reference proteome</keyword>
<feature type="domain" description="NADH:quinone oxidoreductase/Mrp antiporter transmembrane" evidence="10">
    <location>
        <begin position="2"/>
        <end position="121"/>
    </location>
</feature>
<dbReference type="EMBL" id="CAJDYZ010002575">
    <property type="protein sequence ID" value="CAD1469559.1"/>
    <property type="molecule type" value="Genomic_DNA"/>
</dbReference>
<dbReference type="GO" id="GO:0015990">
    <property type="term" value="P:electron transport coupled proton transport"/>
    <property type="evidence" value="ECO:0007669"/>
    <property type="project" value="TreeGrafter"/>
</dbReference>
<comment type="function">
    <text evidence="1">Core subunit of the mitochondrial membrane respiratory chain NADH dehydrogenase (Complex I) that is believed to belong to the minimal assembly required for catalysis. Complex I functions in the transfer of electrons from NADH to the respiratory chain. The immediate electron acceptor for the enzyme is believed to be ubiquinone.</text>
</comment>
<evidence type="ECO:0000256" key="9">
    <source>
        <dbReference type="SAM" id="Phobius"/>
    </source>
</evidence>
<accession>A0A6V7H078</accession>
<evidence type="ECO:0000256" key="5">
    <source>
        <dbReference type="ARBA" id="ARBA00022989"/>
    </source>
</evidence>